<dbReference type="Proteomes" id="UP000001555">
    <property type="component" value="Unassembled WGS sequence"/>
</dbReference>
<dbReference type="EnsemblMetazoa" id="ISCW011298-RA">
    <property type="protein sequence ID" value="ISCW011298-PA"/>
    <property type="gene ID" value="ISCW011298"/>
</dbReference>
<dbReference type="HOGENOM" id="CLU_3108752_0_0_1"/>
<organism>
    <name type="scientific">Ixodes scapularis</name>
    <name type="common">Black-legged tick</name>
    <name type="synonym">Deer tick</name>
    <dbReference type="NCBI Taxonomy" id="6945"/>
    <lineage>
        <taxon>Eukaryota</taxon>
        <taxon>Metazoa</taxon>
        <taxon>Ecdysozoa</taxon>
        <taxon>Arthropoda</taxon>
        <taxon>Chelicerata</taxon>
        <taxon>Arachnida</taxon>
        <taxon>Acari</taxon>
        <taxon>Parasitiformes</taxon>
        <taxon>Ixodida</taxon>
        <taxon>Ixodoidea</taxon>
        <taxon>Ixodidae</taxon>
        <taxon>Ixodinae</taxon>
        <taxon>Ixodes</taxon>
    </lineage>
</organism>
<dbReference type="VEuPathDB" id="VectorBase:ISCI011298"/>
<evidence type="ECO:0000313" key="3">
    <source>
        <dbReference type="Proteomes" id="UP000001555"/>
    </source>
</evidence>
<proteinExistence type="predicted"/>
<keyword evidence="3" id="KW-1185">Reference proteome</keyword>
<reference evidence="2" key="2">
    <citation type="submission" date="2020-05" db="UniProtKB">
        <authorList>
            <consortium name="EnsemblMetazoa"/>
        </authorList>
    </citation>
    <scope>IDENTIFICATION</scope>
    <source>
        <strain evidence="2">wikel</strain>
    </source>
</reference>
<sequence length="51" mass="5748">MMGFKTFASSLKTISGLTHNSRHPDYFIRRPRTNVTAGRCGRTLNRSFATS</sequence>
<dbReference type="InParanoid" id="B7Q830"/>
<dbReference type="EMBL" id="ABJB010728456">
    <property type="status" value="NOT_ANNOTATED_CDS"/>
    <property type="molecule type" value="Genomic_DNA"/>
</dbReference>
<dbReference type="VEuPathDB" id="VectorBase:ISCW011298"/>
<accession>B7Q830</accession>
<dbReference type="EMBL" id="DS880154">
    <property type="protein sequence ID" value="EEC15002.1"/>
    <property type="molecule type" value="Genomic_DNA"/>
</dbReference>
<name>B7Q830_IXOSC</name>
<dbReference type="PaxDb" id="6945-B7Q830"/>
<reference evidence="1 3" key="1">
    <citation type="submission" date="2008-03" db="EMBL/GenBank/DDBJ databases">
        <title>Annotation of Ixodes scapularis.</title>
        <authorList>
            <consortium name="Ixodes scapularis Genome Project Consortium"/>
            <person name="Caler E."/>
            <person name="Hannick L.I."/>
            <person name="Bidwell S."/>
            <person name="Joardar V."/>
            <person name="Thiagarajan M."/>
            <person name="Amedeo P."/>
            <person name="Galinsky K.J."/>
            <person name="Schobel S."/>
            <person name="Inman J."/>
            <person name="Hostetler J."/>
            <person name="Miller J."/>
            <person name="Hammond M."/>
            <person name="Megy K."/>
            <person name="Lawson D."/>
            <person name="Kodira C."/>
            <person name="Sutton G."/>
            <person name="Meyer J."/>
            <person name="Hill C.A."/>
            <person name="Birren B."/>
            <person name="Nene V."/>
            <person name="Collins F."/>
            <person name="Alarcon-Chaidez F."/>
            <person name="Wikel S."/>
            <person name="Strausberg R."/>
        </authorList>
    </citation>
    <scope>NUCLEOTIDE SEQUENCE [LARGE SCALE GENOMIC DNA]</scope>
    <source>
        <strain evidence="3">Wikel</strain>
        <strain evidence="1">Wikel colony</strain>
    </source>
</reference>
<gene>
    <name evidence="1" type="ORF">IscW_ISCW011298</name>
</gene>
<evidence type="ECO:0000313" key="1">
    <source>
        <dbReference type="EMBL" id="EEC15002.1"/>
    </source>
</evidence>
<protein>
    <submittedName>
        <fullName evidence="1 2">Uncharacterized protein</fullName>
    </submittedName>
</protein>
<evidence type="ECO:0000313" key="2">
    <source>
        <dbReference type="EnsemblMetazoa" id="ISCW011298-PA"/>
    </source>
</evidence>
<dbReference type="AlphaFoldDB" id="B7Q830"/>